<dbReference type="EMBL" id="SJPU01000002">
    <property type="protein sequence ID" value="TWU15696.1"/>
    <property type="molecule type" value="Genomic_DNA"/>
</dbReference>
<feature type="transmembrane region" description="Helical" evidence="7">
    <location>
        <begin position="204"/>
        <end position="231"/>
    </location>
</feature>
<sequence length="558" mass="60154">MDLAITIVSFLFFTGLVGILTWWITRKDDHASTQGYFLGGRSLTFPLIAGSLLLTNLSTEQMVGLNGLAFTDGLCVMVWEVVCVIALVLMAWFFLPRFLKSGVATVPEYLEIRFDHQTQVITNLIFLLAYVGILLPIILYTGALGMMGILDVPSMLGSLPEILGIAPNTLALWLIIWAVGIIGSIYALFGGLRTVAVSDTLNGVGLLVGGLLITVYALSALGGDAGMVAGAESLLDEQRERFNSIGGPKSSVPFGTLFSGVFIIQLFYWTTNQQIIQRTFGARSLAEGQKGVLLTGALKLLGPLFLVVPGMIAYSMFAGEAIKPDEAYGRLVNRVLPPPLTGFFAAAMIGAILSSFNSALNSSCTLFSLGLYKGVFRKDADQASVVRSGKVFGWIVAVVAMSVAPLLAQTTSVFEYLQKMNGMYFIPIFAVVLVGMLTRRVPAIAAKIALLVGFSGIAIGYFVSPFDKIVASLHDFHFLGLMFSWLIVLMLVIGEIWPRETEFEQQDVGAVDMTPWRLAVPAGCLLILIVFAIYISFADFSVLAPESTSSNPPVLEST</sequence>
<feature type="transmembrane region" description="Helical" evidence="7">
    <location>
        <begin position="420"/>
        <end position="437"/>
    </location>
</feature>
<comment type="similarity">
    <text evidence="2 6">Belongs to the sodium:solute symporter (SSF) (TC 2.A.21) family.</text>
</comment>
<dbReference type="Gene3D" id="1.20.1730.10">
    <property type="entry name" value="Sodium/glucose cotransporter"/>
    <property type="match status" value="1"/>
</dbReference>
<dbReference type="CDD" id="cd10328">
    <property type="entry name" value="SLC5sbd_YidK"/>
    <property type="match status" value="1"/>
</dbReference>
<feature type="transmembrane region" description="Helical" evidence="7">
    <location>
        <begin position="476"/>
        <end position="497"/>
    </location>
</feature>
<dbReference type="PANTHER" id="PTHR11819:SF195">
    <property type="entry name" value="SODIUM_GLUCOSE COTRANSPORTER 4"/>
    <property type="match status" value="1"/>
</dbReference>
<dbReference type="InterPro" id="IPR038377">
    <property type="entry name" value="Na/Glc_symporter_sf"/>
</dbReference>
<feature type="transmembrane region" description="Helical" evidence="7">
    <location>
        <begin position="36"/>
        <end position="57"/>
    </location>
</feature>
<dbReference type="PANTHER" id="PTHR11819">
    <property type="entry name" value="SOLUTE CARRIER FAMILY 5"/>
    <property type="match status" value="1"/>
</dbReference>
<evidence type="ECO:0000256" key="6">
    <source>
        <dbReference type="RuleBase" id="RU362091"/>
    </source>
</evidence>
<feature type="transmembrane region" description="Helical" evidence="7">
    <location>
        <begin position="444"/>
        <end position="464"/>
    </location>
</feature>
<dbReference type="NCBIfam" id="NF007790">
    <property type="entry name" value="PRK10484.1"/>
    <property type="match status" value="1"/>
</dbReference>
<feature type="transmembrane region" description="Helical" evidence="7">
    <location>
        <begin position="251"/>
        <end position="270"/>
    </location>
</feature>
<evidence type="ECO:0000313" key="9">
    <source>
        <dbReference type="Proteomes" id="UP000319908"/>
    </source>
</evidence>
<dbReference type="AlphaFoldDB" id="A0A5C6BWQ3"/>
<dbReference type="Pfam" id="PF00474">
    <property type="entry name" value="SSF"/>
    <property type="match status" value="1"/>
</dbReference>
<organism evidence="8 9">
    <name type="scientific">Allorhodopirellula heiligendammensis</name>
    <dbReference type="NCBI Taxonomy" id="2714739"/>
    <lineage>
        <taxon>Bacteria</taxon>
        <taxon>Pseudomonadati</taxon>
        <taxon>Planctomycetota</taxon>
        <taxon>Planctomycetia</taxon>
        <taxon>Pirellulales</taxon>
        <taxon>Pirellulaceae</taxon>
        <taxon>Allorhodopirellula</taxon>
    </lineage>
</organism>
<evidence type="ECO:0000256" key="4">
    <source>
        <dbReference type="ARBA" id="ARBA00022989"/>
    </source>
</evidence>
<dbReference type="InterPro" id="IPR001734">
    <property type="entry name" value="Na/solute_symporter"/>
</dbReference>
<dbReference type="NCBIfam" id="TIGR00813">
    <property type="entry name" value="sss"/>
    <property type="match status" value="1"/>
</dbReference>
<keyword evidence="4 7" id="KW-1133">Transmembrane helix</keyword>
<gene>
    <name evidence="8" type="primary">yidK</name>
    <name evidence="8" type="ORF">Poly21_28930</name>
</gene>
<evidence type="ECO:0000256" key="1">
    <source>
        <dbReference type="ARBA" id="ARBA00004141"/>
    </source>
</evidence>
<feature type="transmembrane region" description="Helical" evidence="7">
    <location>
        <begin position="391"/>
        <end position="408"/>
    </location>
</feature>
<evidence type="ECO:0000256" key="2">
    <source>
        <dbReference type="ARBA" id="ARBA00006434"/>
    </source>
</evidence>
<comment type="subcellular location">
    <subcellularLocation>
        <location evidence="1">Membrane</location>
        <topology evidence="1">Multi-pass membrane protein</topology>
    </subcellularLocation>
</comment>
<dbReference type="PROSITE" id="PS50283">
    <property type="entry name" value="NA_SOLUT_SYMP_3"/>
    <property type="match status" value="1"/>
</dbReference>
<reference evidence="8 9" key="1">
    <citation type="journal article" date="2020" name="Antonie Van Leeuwenhoek">
        <title>Rhodopirellula heiligendammensis sp. nov., Rhodopirellula pilleata sp. nov., and Rhodopirellula solitaria sp. nov. isolated from natural or artificial marine surfaces in Northern Germany and California, USA, and emended description of the genus Rhodopirellula.</title>
        <authorList>
            <person name="Kallscheuer N."/>
            <person name="Wiegand S."/>
            <person name="Jogler M."/>
            <person name="Boedeker C."/>
            <person name="Peeters S.H."/>
            <person name="Rast P."/>
            <person name="Heuer A."/>
            <person name="Jetten M.S.M."/>
            <person name="Rohde M."/>
            <person name="Jogler C."/>
        </authorList>
    </citation>
    <scope>NUCLEOTIDE SEQUENCE [LARGE SCALE GENOMIC DNA]</scope>
    <source>
        <strain evidence="8 9">Poly21</strain>
    </source>
</reference>
<evidence type="ECO:0000313" key="8">
    <source>
        <dbReference type="EMBL" id="TWU15696.1"/>
    </source>
</evidence>
<feature type="transmembrane region" description="Helical" evidence="7">
    <location>
        <begin position="120"/>
        <end position="150"/>
    </location>
</feature>
<name>A0A5C6BWQ3_9BACT</name>
<dbReference type="Proteomes" id="UP000319908">
    <property type="component" value="Unassembled WGS sequence"/>
</dbReference>
<dbReference type="RefSeq" id="WP_146407508.1">
    <property type="nucleotide sequence ID" value="NZ_SJPU01000002.1"/>
</dbReference>
<evidence type="ECO:0000256" key="5">
    <source>
        <dbReference type="ARBA" id="ARBA00023136"/>
    </source>
</evidence>
<comment type="caution">
    <text evidence="8">The sequence shown here is derived from an EMBL/GenBank/DDBJ whole genome shotgun (WGS) entry which is preliminary data.</text>
</comment>
<feature type="transmembrane region" description="Helical" evidence="7">
    <location>
        <begin position="291"/>
        <end position="317"/>
    </location>
</feature>
<keyword evidence="3 7" id="KW-0812">Transmembrane</keyword>
<keyword evidence="5 7" id="KW-0472">Membrane</keyword>
<protein>
    <submittedName>
        <fullName evidence="8">Symporter YidK</fullName>
    </submittedName>
</protein>
<feature type="transmembrane region" description="Helical" evidence="7">
    <location>
        <begin position="77"/>
        <end position="99"/>
    </location>
</feature>
<dbReference type="GO" id="GO:0005886">
    <property type="term" value="C:plasma membrane"/>
    <property type="evidence" value="ECO:0007669"/>
    <property type="project" value="TreeGrafter"/>
</dbReference>
<evidence type="ECO:0000256" key="3">
    <source>
        <dbReference type="ARBA" id="ARBA00022692"/>
    </source>
</evidence>
<proteinExistence type="inferred from homology"/>
<dbReference type="OrthoDB" id="9814523at2"/>
<keyword evidence="9" id="KW-1185">Reference proteome</keyword>
<evidence type="ECO:0000256" key="7">
    <source>
        <dbReference type="SAM" id="Phobius"/>
    </source>
</evidence>
<feature type="transmembrane region" description="Helical" evidence="7">
    <location>
        <begin position="518"/>
        <end position="537"/>
    </location>
</feature>
<feature type="transmembrane region" description="Helical" evidence="7">
    <location>
        <begin position="170"/>
        <end position="192"/>
    </location>
</feature>
<feature type="transmembrane region" description="Helical" evidence="7">
    <location>
        <begin position="343"/>
        <end position="371"/>
    </location>
</feature>
<dbReference type="GO" id="GO:0005412">
    <property type="term" value="F:D-glucose:sodium symporter activity"/>
    <property type="evidence" value="ECO:0007669"/>
    <property type="project" value="TreeGrafter"/>
</dbReference>
<accession>A0A5C6BWQ3</accession>
<feature type="transmembrane region" description="Helical" evidence="7">
    <location>
        <begin position="6"/>
        <end position="24"/>
    </location>
</feature>